<comment type="caution">
    <text evidence="1">The sequence shown here is derived from an EMBL/GenBank/DDBJ whole genome shotgun (WGS) entry which is preliminary data.</text>
</comment>
<protein>
    <submittedName>
        <fullName evidence="1">S-adenosylmethionine decarboxylase</fullName>
    </submittedName>
</protein>
<accession>A0A229UTU0</accession>
<dbReference type="RefSeq" id="WP_094014483.1">
    <property type="nucleotide sequence ID" value="NZ_NMQW01000012.1"/>
</dbReference>
<sequence>MKRRLLLYGILVFLVIWPVYQIYEMAAGHAEKEDAGKLLYQVSLFQMELLGSFMQDADKKDTGALNDLRQALYTANFTHEHLVLAYGEDQLTPLSGLSHLMQYVIRLQIGGNRPMRSEESQAMLEARKLFAEMYDAYSKLLSSHNEIVASQNERLIKADKAMQELLRKKLLQ</sequence>
<evidence type="ECO:0000313" key="2">
    <source>
        <dbReference type="Proteomes" id="UP000215509"/>
    </source>
</evidence>
<proteinExistence type="predicted"/>
<keyword evidence="2" id="KW-1185">Reference proteome</keyword>
<evidence type="ECO:0000313" key="1">
    <source>
        <dbReference type="EMBL" id="OXM86936.1"/>
    </source>
</evidence>
<gene>
    <name evidence="1" type="ORF">CF651_08505</name>
</gene>
<name>A0A229UTU0_9BACL</name>
<organism evidence="1 2">
    <name type="scientific">Paenibacillus rigui</name>
    <dbReference type="NCBI Taxonomy" id="554312"/>
    <lineage>
        <taxon>Bacteria</taxon>
        <taxon>Bacillati</taxon>
        <taxon>Bacillota</taxon>
        <taxon>Bacilli</taxon>
        <taxon>Bacillales</taxon>
        <taxon>Paenibacillaceae</taxon>
        <taxon>Paenibacillus</taxon>
    </lineage>
</organism>
<dbReference type="EMBL" id="NMQW01000012">
    <property type="protein sequence ID" value="OXM86936.1"/>
    <property type="molecule type" value="Genomic_DNA"/>
</dbReference>
<dbReference type="OrthoDB" id="2594503at2"/>
<dbReference type="Proteomes" id="UP000215509">
    <property type="component" value="Unassembled WGS sequence"/>
</dbReference>
<reference evidence="1 2" key="1">
    <citation type="submission" date="2017-07" db="EMBL/GenBank/DDBJ databases">
        <title>Genome sequencing and assembly of Paenibacillus rigui.</title>
        <authorList>
            <person name="Mayilraj S."/>
        </authorList>
    </citation>
    <scope>NUCLEOTIDE SEQUENCE [LARGE SCALE GENOMIC DNA]</scope>
    <source>
        <strain evidence="1 2">JCM 16352</strain>
    </source>
</reference>
<dbReference type="AlphaFoldDB" id="A0A229UTU0"/>